<keyword evidence="4" id="KW-0645">Protease</keyword>
<sequence length="197" mass="22179">MQRFFHLTVTGKIDDEMKNLMQLPRCGVPDVQEQRAGSQIWTKKGLTYRINNFTPDLPQSKVVQIIQRAFKVWSDVTPLTFTRVSGTADIEILFASRAHGDNSPFDGRGGTLAHAYFPGSGLGGDAHFDESEKWSEKNQEVNLFLVAAHEFGHSLGLAHSGVRGALMYPNYSYMNPATFRLSADDRQRIQRLYGSRR</sequence>
<keyword evidence="11" id="KW-1015">Disulfide bond</keyword>
<evidence type="ECO:0000256" key="3">
    <source>
        <dbReference type="ARBA" id="ARBA00010370"/>
    </source>
</evidence>
<evidence type="ECO:0000256" key="2">
    <source>
        <dbReference type="ARBA" id="ARBA00001947"/>
    </source>
</evidence>
<keyword evidence="9" id="KW-0482">Metalloprotease</keyword>
<organism evidence="13 14">
    <name type="scientific">Gekko japonicus</name>
    <name type="common">Schlegel's Japanese gecko</name>
    <dbReference type="NCBI Taxonomy" id="146911"/>
    <lineage>
        <taxon>Eukaryota</taxon>
        <taxon>Metazoa</taxon>
        <taxon>Chordata</taxon>
        <taxon>Craniata</taxon>
        <taxon>Vertebrata</taxon>
        <taxon>Euteleostomi</taxon>
        <taxon>Lepidosauria</taxon>
        <taxon>Squamata</taxon>
        <taxon>Bifurcata</taxon>
        <taxon>Gekkota</taxon>
        <taxon>Gekkonidae</taxon>
        <taxon>Gekkoninae</taxon>
        <taxon>Gekko</taxon>
    </lineage>
</organism>
<dbReference type="PROSITE" id="PS00546">
    <property type="entry name" value="CYSTEINE_SWITCH"/>
    <property type="match status" value="1"/>
</dbReference>
<dbReference type="CDD" id="cd04278">
    <property type="entry name" value="ZnMc_MMP"/>
    <property type="match status" value="1"/>
</dbReference>
<reference evidence="14" key="1">
    <citation type="submission" date="2025-08" db="UniProtKB">
        <authorList>
            <consortium name="RefSeq"/>
        </authorList>
    </citation>
    <scope>IDENTIFICATION</scope>
</reference>
<evidence type="ECO:0000256" key="11">
    <source>
        <dbReference type="ARBA" id="ARBA00023157"/>
    </source>
</evidence>
<name>A0ABM1KTR4_GEKJA</name>
<dbReference type="InterPro" id="IPR001818">
    <property type="entry name" value="Pept_M10_metallopeptidase"/>
</dbReference>
<dbReference type="RefSeq" id="XP_015277101.1">
    <property type="nucleotide sequence ID" value="XM_015421615.1"/>
</dbReference>
<dbReference type="InterPro" id="IPR021190">
    <property type="entry name" value="Pept_M10A"/>
</dbReference>
<dbReference type="InterPro" id="IPR024079">
    <property type="entry name" value="MetalloPept_cat_dom_sf"/>
</dbReference>
<gene>
    <name evidence="14" type="primary">LOC107119163</name>
</gene>
<dbReference type="SUPFAM" id="SSF47090">
    <property type="entry name" value="PGBD-like"/>
    <property type="match status" value="1"/>
</dbReference>
<dbReference type="Proteomes" id="UP000694871">
    <property type="component" value="Unplaced"/>
</dbReference>
<evidence type="ECO:0000256" key="4">
    <source>
        <dbReference type="ARBA" id="ARBA00022670"/>
    </source>
</evidence>
<evidence type="ECO:0000256" key="9">
    <source>
        <dbReference type="ARBA" id="ARBA00023049"/>
    </source>
</evidence>
<protein>
    <submittedName>
        <fullName evidence="14">Matrix metalloproteinase-18-like</fullName>
    </submittedName>
</protein>
<accession>A0ABM1KTR4</accession>
<evidence type="ECO:0000256" key="6">
    <source>
        <dbReference type="ARBA" id="ARBA00022729"/>
    </source>
</evidence>
<feature type="domain" description="Peptidase metallopeptidase" evidence="12">
    <location>
        <begin position="37"/>
        <end position="195"/>
    </location>
</feature>
<evidence type="ECO:0000256" key="10">
    <source>
        <dbReference type="ARBA" id="ARBA00023145"/>
    </source>
</evidence>
<dbReference type="InterPro" id="IPR036365">
    <property type="entry name" value="PGBD-like_sf"/>
</dbReference>
<comment type="similarity">
    <text evidence="3">Belongs to the peptidase M10A family.</text>
</comment>
<dbReference type="GeneID" id="107119163"/>
<dbReference type="Pfam" id="PF00413">
    <property type="entry name" value="Peptidase_M10"/>
    <property type="match status" value="1"/>
</dbReference>
<keyword evidence="10" id="KW-0865">Zymogen</keyword>
<proteinExistence type="inferred from homology"/>
<keyword evidence="8" id="KW-0862">Zinc</keyword>
<comment type="cofactor">
    <cofactor evidence="2">
        <name>Zn(2+)</name>
        <dbReference type="ChEBI" id="CHEBI:29105"/>
    </cofactor>
</comment>
<evidence type="ECO:0000256" key="8">
    <source>
        <dbReference type="ARBA" id="ARBA00022833"/>
    </source>
</evidence>
<keyword evidence="13" id="KW-1185">Reference proteome</keyword>
<dbReference type="PANTHER" id="PTHR10201:SF165">
    <property type="entry name" value="COLLAGENASE 3"/>
    <property type="match status" value="1"/>
</dbReference>
<evidence type="ECO:0000256" key="1">
    <source>
        <dbReference type="ARBA" id="ARBA00001913"/>
    </source>
</evidence>
<keyword evidence="5" id="KW-0479">Metal-binding</keyword>
<keyword evidence="6" id="KW-0732">Signal</keyword>
<keyword evidence="7" id="KW-0378">Hydrolase</keyword>
<evidence type="ECO:0000256" key="7">
    <source>
        <dbReference type="ARBA" id="ARBA00022801"/>
    </source>
</evidence>
<dbReference type="InterPro" id="IPR021158">
    <property type="entry name" value="Pept_M10A_Zn_BS"/>
</dbReference>
<dbReference type="InterPro" id="IPR006026">
    <property type="entry name" value="Peptidase_Metallo"/>
</dbReference>
<evidence type="ECO:0000259" key="12">
    <source>
        <dbReference type="SMART" id="SM00235"/>
    </source>
</evidence>
<dbReference type="InterPro" id="IPR033739">
    <property type="entry name" value="M10A_MMP"/>
</dbReference>
<evidence type="ECO:0000256" key="5">
    <source>
        <dbReference type="ARBA" id="ARBA00022723"/>
    </source>
</evidence>
<dbReference type="SMART" id="SM00235">
    <property type="entry name" value="ZnMc"/>
    <property type="match status" value="1"/>
</dbReference>
<dbReference type="PANTHER" id="PTHR10201">
    <property type="entry name" value="MATRIX METALLOPROTEINASE"/>
    <property type="match status" value="1"/>
</dbReference>
<dbReference type="PRINTS" id="PR00138">
    <property type="entry name" value="MATRIXIN"/>
</dbReference>
<evidence type="ECO:0000313" key="14">
    <source>
        <dbReference type="RefSeq" id="XP_015277101.1"/>
    </source>
</evidence>
<dbReference type="SUPFAM" id="SSF55486">
    <property type="entry name" value="Metalloproteases ('zincins'), catalytic domain"/>
    <property type="match status" value="1"/>
</dbReference>
<evidence type="ECO:0000313" key="13">
    <source>
        <dbReference type="Proteomes" id="UP000694871"/>
    </source>
</evidence>
<comment type="cofactor">
    <cofactor evidence="1">
        <name>Ca(2+)</name>
        <dbReference type="ChEBI" id="CHEBI:29108"/>
    </cofactor>
</comment>
<dbReference type="Gene3D" id="3.40.390.10">
    <property type="entry name" value="Collagenase (Catalytic Domain)"/>
    <property type="match status" value="1"/>
</dbReference>